<accession>A0A9D1E6S2</accession>
<evidence type="ECO:0000313" key="3">
    <source>
        <dbReference type="Proteomes" id="UP000823913"/>
    </source>
</evidence>
<comment type="caution">
    <text evidence="2">The sequence shown here is derived from an EMBL/GenBank/DDBJ whole genome shotgun (WGS) entry which is preliminary data.</text>
</comment>
<organism evidence="2 3">
    <name type="scientific">Candidatus Coproplasma avicola</name>
    <dbReference type="NCBI Taxonomy" id="2840744"/>
    <lineage>
        <taxon>Bacteria</taxon>
        <taxon>Bacillati</taxon>
        <taxon>Bacillota</taxon>
        <taxon>Clostridia</taxon>
        <taxon>Eubacteriales</taxon>
        <taxon>Candidatus Coproplasma</taxon>
    </lineage>
</organism>
<evidence type="ECO:0000256" key="1">
    <source>
        <dbReference type="SAM" id="MobiDB-lite"/>
    </source>
</evidence>
<dbReference type="AlphaFoldDB" id="A0A9D1E6S2"/>
<protein>
    <submittedName>
        <fullName evidence="2">Uncharacterized protein</fullName>
    </submittedName>
</protein>
<name>A0A9D1E6S2_9FIRM</name>
<evidence type="ECO:0000313" key="2">
    <source>
        <dbReference type="EMBL" id="HIR67335.1"/>
    </source>
</evidence>
<sequence>MAGYVRRIALIKTLKSGYSSDGGGLKGIVRCEAYAGLLRVEASMINFAPLDEGEYRIGISDGQRVAIFSPPVYEEECDFDPSEGFACLICYCRAGAVVPVACAVCGDCQGRLAAVQSAIESEEQPPKTAYNDEAIADENYYELETDKNGGAVRPPQKQEEGRADDQDEEGARAVPLAPGEESTIRYSASSFRIGGSPEREEDICAADDGKTDGGQSNGAAHGAASPRAAGGEEYGADTSARPELAGGGFYERMSDDVKKIFSTYPHLSALEQTIEGSRWAKISYGSGFYYAFGVIYSGGNAKYLCYAVPVPEGAPCPESLKGRAGYIPVKGAGYWVMYQDAQTGVSISVEQS</sequence>
<feature type="compositionally biased region" description="Low complexity" evidence="1">
    <location>
        <begin position="218"/>
        <end position="231"/>
    </location>
</feature>
<proteinExistence type="predicted"/>
<dbReference type="Proteomes" id="UP000823913">
    <property type="component" value="Unassembled WGS sequence"/>
</dbReference>
<dbReference type="EMBL" id="DVHK01000097">
    <property type="protein sequence ID" value="HIR67335.1"/>
    <property type="molecule type" value="Genomic_DNA"/>
</dbReference>
<reference evidence="2" key="1">
    <citation type="submission" date="2020-10" db="EMBL/GenBank/DDBJ databases">
        <authorList>
            <person name="Gilroy R."/>
        </authorList>
    </citation>
    <scope>NUCLEOTIDE SEQUENCE</scope>
    <source>
        <strain evidence="2">ChiW16-3235</strain>
    </source>
</reference>
<gene>
    <name evidence="2" type="ORF">IAB94_04750</name>
</gene>
<feature type="region of interest" description="Disordered" evidence="1">
    <location>
        <begin position="144"/>
        <end position="242"/>
    </location>
</feature>
<reference evidence="2" key="2">
    <citation type="journal article" date="2021" name="PeerJ">
        <title>Extensive microbial diversity within the chicken gut microbiome revealed by metagenomics and culture.</title>
        <authorList>
            <person name="Gilroy R."/>
            <person name="Ravi A."/>
            <person name="Getino M."/>
            <person name="Pursley I."/>
            <person name="Horton D.L."/>
            <person name="Alikhan N.F."/>
            <person name="Baker D."/>
            <person name="Gharbi K."/>
            <person name="Hall N."/>
            <person name="Watson M."/>
            <person name="Adriaenssens E.M."/>
            <person name="Foster-Nyarko E."/>
            <person name="Jarju S."/>
            <person name="Secka A."/>
            <person name="Antonio M."/>
            <person name="Oren A."/>
            <person name="Chaudhuri R.R."/>
            <person name="La Ragione R."/>
            <person name="Hildebrand F."/>
            <person name="Pallen M.J."/>
        </authorList>
    </citation>
    <scope>NUCLEOTIDE SEQUENCE</scope>
    <source>
        <strain evidence="2">ChiW16-3235</strain>
    </source>
</reference>